<dbReference type="Proteomes" id="UP000297564">
    <property type="component" value="Unassembled WGS sequence"/>
</dbReference>
<dbReference type="AlphaFoldDB" id="A0A4Z0BGM8"/>
<comment type="caution">
    <text evidence="1">The sequence shown here is derived from an EMBL/GenBank/DDBJ whole genome shotgun (WGS) entry which is preliminary data.</text>
</comment>
<name>A0A4Z0BGM8_9BURK</name>
<dbReference type="RefSeq" id="WP_135285627.1">
    <property type="nucleotide sequence ID" value="NZ_SMLL01000005.1"/>
</dbReference>
<sequence length="133" mass="14781">MAKLAINAAFAAYGATLNNPQWSVSAWTPSGDLVVSLWDHHFLPGAPPGMMDFADSFERWAGHGNREFRENVARALAAGSRVRMVIVKTDQIGRVQAGEVASKIRKEFILRDDLVGSVHELTGDRYVIRFQRL</sequence>
<accession>A0A4Z0BGM8</accession>
<dbReference type="OrthoDB" id="8919536at2"/>
<keyword evidence="2" id="KW-1185">Reference proteome</keyword>
<proteinExistence type="predicted"/>
<dbReference type="EMBL" id="SMLL01000005">
    <property type="protein sequence ID" value="TFY98476.1"/>
    <property type="molecule type" value="Genomic_DNA"/>
</dbReference>
<evidence type="ECO:0000313" key="2">
    <source>
        <dbReference type="Proteomes" id="UP000297564"/>
    </source>
</evidence>
<gene>
    <name evidence="1" type="ORF">EZ242_13100</name>
</gene>
<protein>
    <submittedName>
        <fullName evidence="1">Uncharacterized protein</fullName>
    </submittedName>
</protein>
<reference evidence="1 2" key="1">
    <citation type="submission" date="2019-03" db="EMBL/GenBank/DDBJ databases">
        <title>Ramlibacter rhizophilus CCTCC AB2015357, whole genome shotgun sequence.</title>
        <authorList>
            <person name="Zhang X."/>
            <person name="Feng G."/>
            <person name="Zhu H."/>
        </authorList>
    </citation>
    <scope>NUCLEOTIDE SEQUENCE [LARGE SCALE GENOMIC DNA]</scope>
    <source>
        <strain evidence="1 2">CCTCC AB2015357</strain>
    </source>
</reference>
<organism evidence="1 2">
    <name type="scientific">Ramlibacter rhizophilus</name>
    <dbReference type="NCBI Taxonomy" id="1781167"/>
    <lineage>
        <taxon>Bacteria</taxon>
        <taxon>Pseudomonadati</taxon>
        <taxon>Pseudomonadota</taxon>
        <taxon>Betaproteobacteria</taxon>
        <taxon>Burkholderiales</taxon>
        <taxon>Comamonadaceae</taxon>
        <taxon>Ramlibacter</taxon>
    </lineage>
</organism>
<evidence type="ECO:0000313" key="1">
    <source>
        <dbReference type="EMBL" id="TFY98476.1"/>
    </source>
</evidence>